<sequence length="236" mass="26768">MPAFGAESVTERTKERESRCATIDHFRFCEIHVSALLPALEVNAHCDVVVAGTAQNSPVVYERQVWAKARRMGGIMPVKDVFSKETFADVLQSKKVVFLDQTLLYHALVRLYDKPPQGEFYMGREMTVNLTMGMWVSRGLPVSLRKTLHQCTRWIIESGLPEWNRLSIIQRAKQRSQTGAQGAQSFTFHTIRVEDVSGLFYLMVACFSICLPAAMLEHVAFALGRCRCCRRRVHAT</sequence>
<dbReference type="Proteomes" id="UP000821865">
    <property type="component" value="Chromosome 3"/>
</dbReference>
<accession>A0ACB8D4T8</accession>
<keyword evidence="2" id="KW-1185">Reference proteome</keyword>
<reference evidence="1" key="1">
    <citation type="submission" date="2020-05" db="EMBL/GenBank/DDBJ databases">
        <title>Large-scale comparative analyses of tick genomes elucidate their genetic diversity and vector capacities.</title>
        <authorList>
            <person name="Jia N."/>
            <person name="Wang J."/>
            <person name="Shi W."/>
            <person name="Du L."/>
            <person name="Sun Y."/>
            <person name="Zhan W."/>
            <person name="Jiang J."/>
            <person name="Wang Q."/>
            <person name="Zhang B."/>
            <person name="Ji P."/>
            <person name="Sakyi L.B."/>
            <person name="Cui X."/>
            <person name="Yuan T."/>
            <person name="Jiang B."/>
            <person name="Yang W."/>
            <person name="Lam T.T.-Y."/>
            <person name="Chang Q."/>
            <person name="Ding S."/>
            <person name="Wang X."/>
            <person name="Zhu J."/>
            <person name="Ruan X."/>
            <person name="Zhao L."/>
            <person name="Wei J."/>
            <person name="Que T."/>
            <person name="Du C."/>
            <person name="Cheng J."/>
            <person name="Dai P."/>
            <person name="Han X."/>
            <person name="Huang E."/>
            <person name="Gao Y."/>
            <person name="Liu J."/>
            <person name="Shao H."/>
            <person name="Ye R."/>
            <person name="Li L."/>
            <person name="Wei W."/>
            <person name="Wang X."/>
            <person name="Wang C."/>
            <person name="Yang T."/>
            <person name="Huo Q."/>
            <person name="Li W."/>
            <person name="Guo W."/>
            <person name="Chen H."/>
            <person name="Zhou L."/>
            <person name="Ni X."/>
            <person name="Tian J."/>
            <person name="Zhou Y."/>
            <person name="Sheng Y."/>
            <person name="Liu T."/>
            <person name="Pan Y."/>
            <person name="Xia L."/>
            <person name="Li J."/>
            <person name="Zhao F."/>
            <person name="Cao W."/>
        </authorList>
    </citation>
    <scope>NUCLEOTIDE SEQUENCE</scope>
    <source>
        <strain evidence="1">Dsil-2018</strain>
    </source>
</reference>
<protein>
    <submittedName>
        <fullName evidence="1">Uncharacterized protein</fullName>
    </submittedName>
</protein>
<comment type="caution">
    <text evidence="1">The sequence shown here is derived from an EMBL/GenBank/DDBJ whole genome shotgun (WGS) entry which is preliminary data.</text>
</comment>
<name>A0ACB8D4T8_DERSI</name>
<organism evidence="1 2">
    <name type="scientific">Dermacentor silvarum</name>
    <name type="common">Tick</name>
    <dbReference type="NCBI Taxonomy" id="543639"/>
    <lineage>
        <taxon>Eukaryota</taxon>
        <taxon>Metazoa</taxon>
        <taxon>Ecdysozoa</taxon>
        <taxon>Arthropoda</taxon>
        <taxon>Chelicerata</taxon>
        <taxon>Arachnida</taxon>
        <taxon>Acari</taxon>
        <taxon>Parasitiformes</taxon>
        <taxon>Ixodida</taxon>
        <taxon>Ixodoidea</taxon>
        <taxon>Ixodidae</taxon>
        <taxon>Rhipicephalinae</taxon>
        <taxon>Dermacentor</taxon>
    </lineage>
</organism>
<evidence type="ECO:0000313" key="1">
    <source>
        <dbReference type="EMBL" id="KAH7959437.1"/>
    </source>
</evidence>
<proteinExistence type="predicted"/>
<gene>
    <name evidence="1" type="ORF">HPB49_011174</name>
</gene>
<evidence type="ECO:0000313" key="2">
    <source>
        <dbReference type="Proteomes" id="UP000821865"/>
    </source>
</evidence>
<dbReference type="EMBL" id="CM023472">
    <property type="protein sequence ID" value="KAH7959437.1"/>
    <property type="molecule type" value="Genomic_DNA"/>
</dbReference>